<organism evidence="2 3">
    <name type="scientific">Labilithrix luteola</name>
    <dbReference type="NCBI Taxonomy" id="1391654"/>
    <lineage>
        <taxon>Bacteria</taxon>
        <taxon>Pseudomonadati</taxon>
        <taxon>Myxococcota</taxon>
        <taxon>Polyangia</taxon>
        <taxon>Polyangiales</taxon>
        <taxon>Labilitrichaceae</taxon>
        <taxon>Labilithrix</taxon>
    </lineage>
</organism>
<dbReference type="SUPFAM" id="SSF51110">
    <property type="entry name" value="alpha-D-mannose-specific plant lectins"/>
    <property type="match status" value="1"/>
</dbReference>
<evidence type="ECO:0000313" key="3">
    <source>
        <dbReference type="Proteomes" id="UP000064967"/>
    </source>
</evidence>
<dbReference type="Gene3D" id="2.90.10.10">
    <property type="entry name" value="Bulb-type lectin domain"/>
    <property type="match status" value="2"/>
</dbReference>
<dbReference type="Proteomes" id="UP000064967">
    <property type="component" value="Chromosome"/>
</dbReference>
<accession>A0A0K1PNW7</accession>
<dbReference type="InterPro" id="IPR001480">
    <property type="entry name" value="Bulb-type_lectin_dom"/>
</dbReference>
<feature type="domain" description="Bulb-type lectin" evidence="1">
    <location>
        <begin position="17"/>
        <end position="128"/>
    </location>
</feature>
<dbReference type="AlphaFoldDB" id="A0A0K1PNW7"/>
<dbReference type="PROSITE" id="PS50927">
    <property type="entry name" value="BULB_LECTIN"/>
    <property type="match status" value="1"/>
</dbReference>
<evidence type="ECO:0000313" key="2">
    <source>
        <dbReference type="EMBL" id="AKU95111.1"/>
    </source>
</evidence>
<keyword evidence="3" id="KW-1185">Reference proteome</keyword>
<dbReference type="KEGG" id="llu:AKJ09_01775"/>
<reference evidence="2 3" key="1">
    <citation type="submission" date="2015-08" db="EMBL/GenBank/DDBJ databases">
        <authorList>
            <person name="Babu N.S."/>
            <person name="Beckwith C.J."/>
            <person name="Beseler K.G."/>
            <person name="Brison A."/>
            <person name="Carone J.V."/>
            <person name="Caskin T.P."/>
            <person name="Diamond M."/>
            <person name="Durham M.E."/>
            <person name="Foxe J.M."/>
            <person name="Go M."/>
            <person name="Henderson B.A."/>
            <person name="Jones I.B."/>
            <person name="McGettigan J.A."/>
            <person name="Micheletti S.J."/>
            <person name="Nasrallah M.E."/>
            <person name="Ortiz D."/>
            <person name="Piller C.R."/>
            <person name="Privatt S.R."/>
            <person name="Schneider S.L."/>
            <person name="Sharp S."/>
            <person name="Smith T.C."/>
            <person name="Stanton J.D."/>
            <person name="Ullery H.E."/>
            <person name="Wilson R.J."/>
            <person name="Serrano M.G."/>
            <person name="Buck G."/>
            <person name="Lee V."/>
            <person name="Wang Y."/>
            <person name="Carvalho R."/>
            <person name="Voegtly L."/>
            <person name="Shi R."/>
            <person name="Duckworth R."/>
            <person name="Johnson A."/>
            <person name="Loviza R."/>
            <person name="Walstead R."/>
            <person name="Shah Z."/>
            <person name="Kiflezghi M."/>
            <person name="Wade K."/>
            <person name="Ball S.L."/>
            <person name="Bradley K.W."/>
            <person name="Asai D.J."/>
            <person name="Bowman C.A."/>
            <person name="Russell D.A."/>
            <person name="Pope W.H."/>
            <person name="Jacobs-Sera D."/>
            <person name="Hendrix R.W."/>
            <person name="Hatfull G.F."/>
        </authorList>
    </citation>
    <scope>NUCLEOTIDE SEQUENCE [LARGE SCALE GENOMIC DNA]</scope>
    <source>
        <strain evidence="2 3">DSM 27648</strain>
    </source>
</reference>
<proteinExistence type="predicted"/>
<protein>
    <submittedName>
        <fullName evidence="2">Xanthomonapepsin</fullName>
    </submittedName>
</protein>
<dbReference type="SMART" id="SM00108">
    <property type="entry name" value="B_lectin"/>
    <property type="match status" value="1"/>
</dbReference>
<dbReference type="RefSeq" id="WP_169927368.1">
    <property type="nucleotide sequence ID" value="NZ_CP012333.1"/>
</dbReference>
<name>A0A0K1PNW7_9BACT</name>
<dbReference type="InterPro" id="IPR036426">
    <property type="entry name" value="Bulb-type_lectin_dom_sf"/>
</dbReference>
<sequence length="128" mass="13412">MPDASALGTTSCAGINGITLKSGTVTPVGTSIESPNKKYQLAYQTDGNLVVYELLPSKKALWASGTMGATPDKVVMQADGNLVVYKSDGGVAWSSKTSGNTGAVVSLQDDNNLVVWLDRTFNELRAVD</sequence>
<dbReference type="EMBL" id="CP012333">
    <property type="protein sequence ID" value="AKU95111.1"/>
    <property type="molecule type" value="Genomic_DNA"/>
</dbReference>
<gene>
    <name evidence="2" type="ORF">AKJ09_01775</name>
</gene>
<evidence type="ECO:0000259" key="1">
    <source>
        <dbReference type="PROSITE" id="PS50927"/>
    </source>
</evidence>
<dbReference type="STRING" id="1391654.AKJ09_01775"/>